<name>A0A6G1IM91_9PLEO</name>
<proteinExistence type="predicted"/>
<reference evidence="2" key="1">
    <citation type="journal article" date="2020" name="Stud. Mycol.">
        <title>101 Dothideomycetes genomes: a test case for predicting lifestyles and emergence of pathogens.</title>
        <authorList>
            <person name="Haridas S."/>
            <person name="Albert R."/>
            <person name="Binder M."/>
            <person name="Bloem J."/>
            <person name="Labutti K."/>
            <person name="Salamov A."/>
            <person name="Andreopoulos B."/>
            <person name="Baker S."/>
            <person name="Barry K."/>
            <person name="Bills G."/>
            <person name="Bluhm B."/>
            <person name="Cannon C."/>
            <person name="Castanera R."/>
            <person name="Culley D."/>
            <person name="Daum C."/>
            <person name="Ezra D."/>
            <person name="Gonzalez J."/>
            <person name="Henrissat B."/>
            <person name="Kuo A."/>
            <person name="Liang C."/>
            <person name="Lipzen A."/>
            <person name="Lutzoni F."/>
            <person name="Magnuson J."/>
            <person name="Mondo S."/>
            <person name="Nolan M."/>
            <person name="Ohm R."/>
            <person name="Pangilinan J."/>
            <person name="Park H.-J."/>
            <person name="Ramirez L."/>
            <person name="Alfaro M."/>
            <person name="Sun H."/>
            <person name="Tritt A."/>
            <person name="Yoshinaga Y."/>
            <person name="Zwiers L.-H."/>
            <person name="Turgeon B."/>
            <person name="Goodwin S."/>
            <person name="Spatafora J."/>
            <person name="Crous P."/>
            <person name="Grigoriev I."/>
        </authorList>
    </citation>
    <scope>NUCLEOTIDE SEQUENCE</scope>
    <source>
        <strain evidence="2">CBS 122367</strain>
    </source>
</reference>
<dbReference type="EMBL" id="MU005604">
    <property type="protein sequence ID" value="KAF2679357.1"/>
    <property type="molecule type" value="Genomic_DNA"/>
</dbReference>
<organism evidence="2 3">
    <name type="scientific">Lentithecium fluviatile CBS 122367</name>
    <dbReference type="NCBI Taxonomy" id="1168545"/>
    <lineage>
        <taxon>Eukaryota</taxon>
        <taxon>Fungi</taxon>
        <taxon>Dikarya</taxon>
        <taxon>Ascomycota</taxon>
        <taxon>Pezizomycotina</taxon>
        <taxon>Dothideomycetes</taxon>
        <taxon>Pleosporomycetidae</taxon>
        <taxon>Pleosporales</taxon>
        <taxon>Massarineae</taxon>
        <taxon>Lentitheciaceae</taxon>
        <taxon>Lentithecium</taxon>
    </lineage>
</organism>
<gene>
    <name evidence="2" type="ORF">K458DRAFT_490667</name>
</gene>
<evidence type="ECO:0008006" key="4">
    <source>
        <dbReference type="Google" id="ProtNLM"/>
    </source>
</evidence>
<dbReference type="AlphaFoldDB" id="A0A6G1IM91"/>
<evidence type="ECO:0000313" key="2">
    <source>
        <dbReference type="EMBL" id="KAF2679357.1"/>
    </source>
</evidence>
<feature type="compositionally biased region" description="Polar residues" evidence="1">
    <location>
        <begin position="350"/>
        <end position="362"/>
    </location>
</feature>
<dbReference type="PANTHER" id="PTHR42085:SF2">
    <property type="entry name" value="F-BOX DOMAIN-CONTAINING PROTEIN"/>
    <property type="match status" value="1"/>
</dbReference>
<evidence type="ECO:0000313" key="3">
    <source>
        <dbReference type="Proteomes" id="UP000799291"/>
    </source>
</evidence>
<dbReference type="Proteomes" id="UP000799291">
    <property type="component" value="Unassembled WGS sequence"/>
</dbReference>
<accession>A0A6G1IM91</accession>
<sequence>MTSPVPSPLLLLPLELRQLIYQFSFHPAEDHEVVVELTWGKGGRLRCDFIPLISSLSLVNRQIHDEIIPHFFGRSRFCFTDMERPCRYILDAFMKQTPRHHLKMISKVSISYFSLVTLEPSDWFTRAFLADIACHPDPDDPMFLQPSLGSNPNLCRPSSKYLEAFIGTAAFDIPSPDNLNHIKKAADVAASDMIAGMEAVANSFSSLKRLDLGLHLFEWSVSADHVPEYGLLMRSLKRLNSSPMIDDMHIRLQWNGGIHNEDQTLNGLNSFWNLLQGARLEDWVRGEQQEFIELCRSEVNAREVTGDDTRLELGKEDPGLELLIGAEPAALADPSSFQASRIPTTPHRAYSSSTRGTTTSIQSPPPPRPHLSNRLFTGVVAGVSGARVVIRRALRRKSAIPTVSGQLDSRSDAVVVRAIAVGVVANLAVRARARDDVAAAARAARTGAGGAR</sequence>
<dbReference type="InterPro" id="IPR038883">
    <property type="entry name" value="AN11006-like"/>
</dbReference>
<protein>
    <recommendedName>
        <fullName evidence="4">F-box domain-containing protein</fullName>
    </recommendedName>
</protein>
<evidence type="ECO:0000256" key="1">
    <source>
        <dbReference type="SAM" id="MobiDB-lite"/>
    </source>
</evidence>
<dbReference type="PANTHER" id="PTHR42085">
    <property type="entry name" value="F-BOX DOMAIN-CONTAINING PROTEIN"/>
    <property type="match status" value="1"/>
</dbReference>
<feature type="region of interest" description="Disordered" evidence="1">
    <location>
        <begin position="334"/>
        <end position="372"/>
    </location>
</feature>
<keyword evidence="3" id="KW-1185">Reference proteome</keyword>